<keyword evidence="2" id="KW-1185">Reference proteome</keyword>
<proteinExistence type="predicted"/>
<evidence type="ECO:0000313" key="1">
    <source>
        <dbReference type="EMBL" id="KPJ19398.1"/>
    </source>
</evidence>
<dbReference type="Proteomes" id="UP000053240">
    <property type="component" value="Unassembled WGS sequence"/>
</dbReference>
<dbReference type="InParanoid" id="A0A194RNI3"/>
<sequence>MGEIERTKTIQDTNEETSWTCRAGGWGLGGGSWGQRRGRGRGGYRSGGAHVMSSVEKLETMLLMKFSRMMTARMAFQSVAFSPSSRHIDSSATLTIAGGFPIERTSTKCCFLIDLTAVQCNGRVERRVRVAAATSAKRERGQYEKERDKGG</sequence>
<gene>
    <name evidence="1" type="ORF">RR48_11025</name>
</gene>
<reference evidence="1 2" key="1">
    <citation type="journal article" date="2015" name="Nat. Commun.">
        <title>Outbred genome sequencing and CRISPR/Cas9 gene editing in butterflies.</title>
        <authorList>
            <person name="Li X."/>
            <person name="Fan D."/>
            <person name="Zhang W."/>
            <person name="Liu G."/>
            <person name="Zhang L."/>
            <person name="Zhao L."/>
            <person name="Fang X."/>
            <person name="Chen L."/>
            <person name="Dong Y."/>
            <person name="Chen Y."/>
            <person name="Ding Y."/>
            <person name="Zhao R."/>
            <person name="Feng M."/>
            <person name="Zhu Y."/>
            <person name="Feng Y."/>
            <person name="Jiang X."/>
            <person name="Zhu D."/>
            <person name="Xiang H."/>
            <person name="Feng X."/>
            <person name="Li S."/>
            <person name="Wang J."/>
            <person name="Zhang G."/>
            <person name="Kronforst M.R."/>
            <person name="Wang W."/>
        </authorList>
    </citation>
    <scope>NUCLEOTIDE SEQUENCE [LARGE SCALE GENOMIC DNA]</scope>
    <source>
        <strain evidence="1">Ya'a_city_454_Pm</strain>
        <tissue evidence="1">Whole body</tissue>
    </source>
</reference>
<evidence type="ECO:0000313" key="2">
    <source>
        <dbReference type="Proteomes" id="UP000053240"/>
    </source>
</evidence>
<accession>A0A194RNI3</accession>
<dbReference type="EMBL" id="KQ459896">
    <property type="protein sequence ID" value="KPJ19398.1"/>
    <property type="molecule type" value="Genomic_DNA"/>
</dbReference>
<organism evidence="1 2">
    <name type="scientific">Papilio machaon</name>
    <name type="common">Old World swallowtail butterfly</name>
    <dbReference type="NCBI Taxonomy" id="76193"/>
    <lineage>
        <taxon>Eukaryota</taxon>
        <taxon>Metazoa</taxon>
        <taxon>Ecdysozoa</taxon>
        <taxon>Arthropoda</taxon>
        <taxon>Hexapoda</taxon>
        <taxon>Insecta</taxon>
        <taxon>Pterygota</taxon>
        <taxon>Neoptera</taxon>
        <taxon>Endopterygota</taxon>
        <taxon>Lepidoptera</taxon>
        <taxon>Glossata</taxon>
        <taxon>Ditrysia</taxon>
        <taxon>Papilionoidea</taxon>
        <taxon>Papilionidae</taxon>
        <taxon>Papilioninae</taxon>
        <taxon>Papilio</taxon>
    </lineage>
</organism>
<protein>
    <submittedName>
        <fullName evidence="1">Uncharacterized protein</fullName>
    </submittedName>
</protein>
<name>A0A194RNI3_PAPMA</name>
<dbReference type="AlphaFoldDB" id="A0A194RNI3"/>